<dbReference type="Pfam" id="PF10273">
    <property type="entry name" value="WGG"/>
    <property type="match status" value="1"/>
</dbReference>
<evidence type="ECO:0000313" key="4">
    <source>
        <dbReference type="EMBL" id="KAF2496650.1"/>
    </source>
</evidence>
<dbReference type="Proteomes" id="UP000799750">
    <property type="component" value="Unassembled WGS sequence"/>
</dbReference>
<protein>
    <recommendedName>
        <fullName evidence="6">Pre-rRNA-processing protein-like protein TSR2</fullName>
    </recommendedName>
</protein>
<name>A0A6A6QXX3_9PEZI</name>
<gene>
    <name evidence="4" type="ORF">BU16DRAFT_571740</name>
</gene>
<comment type="similarity">
    <text evidence="1">Belongs to the TSR2 family.</text>
</comment>
<dbReference type="InterPro" id="IPR019398">
    <property type="entry name" value="Pre-rRNA_process_TSR2"/>
</dbReference>
<evidence type="ECO:0008006" key="6">
    <source>
        <dbReference type="Google" id="ProtNLM"/>
    </source>
</evidence>
<dbReference type="OrthoDB" id="263560at2759"/>
<evidence type="ECO:0000256" key="3">
    <source>
        <dbReference type="SAM" id="MobiDB-lite"/>
    </source>
</evidence>
<dbReference type="PANTHER" id="PTHR21250">
    <property type="entry name" value="PRE-RRNA-PROCESSING PROTEIN TSR2 HOMOLOG"/>
    <property type="match status" value="1"/>
</dbReference>
<proteinExistence type="inferred from homology"/>
<accession>A0A6A6QXX3</accession>
<evidence type="ECO:0000256" key="2">
    <source>
        <dbReference type="ARBA" id="ARBA00022552"/>
    </source>
</evidence>
<feature type="compositionally biased region" description="Low complexity" evidence="3">
    <location>
        <begin position="170"/>
        <end position="181"/>
    </location>
</feature>
<organism evidence="4 5">
    <name type="scientific">Lophium mytilinum</name>
    <dbReference type="NCBI Taxonomy" id="390894"/>
    <lineage>
        <taxon>Eukaryota</taxon>
        <taxon>Fungi</taxon>
        <taxon>Dikarya</taxon>
        <taxon>Ascomycota</taxon>
        <taxon>Pezizomycotina</taxon>
        <taxon>Dothideomycetes</taxon>
        <taxon>Pleosporomycetidae</taxon>
        <taxon>Mytilinidiales</taxon>
        <taxon>Mytilinidiaceae</taxon>
        <taxon>Lophium</taxon>
    </lineage>
</organism>
<dbReference type="AlphaFoldDB" id="A0A6A6QXX3"/>
<dbReference type="EMBL" id="MU004187">
    <property type="protein sequence ID" value="KAF2496650.1"/>
    <property type="molecule type" value="Genomic_DNA"/>
</dbReference>
<feature type="compositionally biased region" description="Acidic residues" evidence="3">
    <location>
        <begin position="146"/>
        <end position="166"/>
    </location>
</feature>
<sequence>MSAAQLSQANGAAIVQEQAPKKWELGIWYALYSWEALKIAVQNEWGGPDSADIRDWLAGRISTMFDEDPETDALDIEVVLLETMQDDFGVRLEDDTESIVAQQIMNIMQEASEGKSSTADALEAKWSATKDKPLQKGKLRIVETNQDWDGDSVDEESDEDDDDDVSMTDAPALVPVKVKAAPEVDDDGFTKVTGKRGR</sequence>
<evidence type="ECO:0000313" key="5">
    <source>
        <dbReference type="Proteomes" id="UP000799750"/>
    </source>
</evidence>
<keyword evidence="5" id="KW-1185">Reference proteome</keyword>
<dbReference type="GO" id="GO:0006364">
    <property type="term" value="P:rRNA processing"/>
    <property type="evidence" value="ECO:0007669"/>
    <property type="project" value="UniProtKB-KW"/>
</dbReference>
<keyword evidence="2" id="KW-0698">rRNA processing</keyword>
<evidence type="ECO:0000256" key="1">
    <source>
        <dbReference type="ARBA" id="ARBA00006524"/>
    </source>
</evidence>
<feature type="region of interest" description="Disordered" evidence="3">
    <location>
        <begin position="135"/>
        <end position="198"/>
    </location>
</feature>
<reference evidence="4" key="1">
    <citation type="journal article" date="2020" name="Stud. Mycol.">
        <title>101 Dothideomycetes genomes: a test case for predicting lifestyles and emergence of pathogens.</title>
        <authorList>
            <person name="Haridas S."/>
            <person name="Albert R."/>
            <person name="Binder M."/>
            <person name="Bloem J."/>
            <person name="Labutti K."/>
            <person name="Salamov A."/>
            <person name="Andreopoulos B."/>
            <person name="Baker S."/>
            <person name="Barry K."/>
            <person name="Bills G."/>
            <person name="Bluhm B."/>
            <person name="Cannon C."/>
            <person name="Castanera R."/>
            <person name="Culley D."/>
            <person name="Daum C."/>
            <person name="Ezra D."/>
            <person name="Gonzalez J."/>
            <person name="Henrissat B."/>
            <person name="Kuo A."/>
            <person name="Liang C."/>
            <person name="Lipzen A."/>
            <person name="Lutzoni F."/>
            <person name="Magnuson J."/>
            <person name="Mondo S."/>
            <person name="Nolan M."/>
            <person name="Ohm R."/>
            <person name="Pangilinan J."/>
            <person name="Park H.-J."/>
            <person name="Ramirez L."/>
            <person name="Alfaro M."/>
            <person name="Sun H."/>
            <person name="Tritt A."/>
            <person name="Yoshinaga Y."/>
            <person name="Zwiers L.-H."/>
            <person name="Turgeon B."/>
            <person name="Goodwin S."/>
            <person name="Spatafora J."/>
            <person name="Crous P."/>
            <person name="Grigoriev I."/>
        </authorList>
    </citation>
    <scope>NUCLEOTIDE SEQUENCE</scope>
    <source>
        <strain evidence="4">CBS 269.34</strain>
    </source>
</reference>